<dbReference type="GO" id="GO:0046872">
    <property type="term" value="F:metal ion binding"/>
    <property type="evidence" value="ECO:0007669"/>
    <property type="project" value="InterPro"/>
</dbReference>
<dbReference type="Proteomes" id="UP000321621">
    <property type="component" value="Unassembled WGS sequence"/>
</dbReference>
<dbReference type="InterPro" id="IPR006121">
    <property type="entry name" value="HMA_dom"/>
</dbReference>
<dbReference type="EMBL" id="VNWK01000031">
    <property type="protein sequence ID" value="TXJ92739.1"/>
    <property type="molecule type" value="Genomic_DNA"/>
</dbReference>
<protein>
    <submittedName>
        <fullName evidence="1">Heavy-metal-associated domain-containing protein</fullName>
    </submittedName>
</protein>
<reference evidence="2 4" key="2">
    <citation type="submission" date="2019-07" db="EMBL/GenBank/DDBJ databases">
        <title>Draft genome of two Muricauda strains isolated from deep sea.</title>
        <authorList>
            <person name="Sun C."/>
        </authorList>
    </citation>
    <scope>NUCLEOTIDE SEQUENCE [LARGE SCALE GENOMIC DNA]</scope>
    <source>
        <strain evidence="2 4">72</strain>
    </source>
</reference>
<proteinExistence type="predicted"/>
<evidence type="ECO:0000313" key="2">
    <source>
        <dbReference type="EMBL" id="TXJ92739.1"/>
    </source>
</evidence>
<dbReference type="CDD" id="cd00371">
    <property type="entry name" value="HMA"/>
    <property type="match status" value="1"/>
</dbReference>
<dbReference type="RefSeq" id="WP_119648132.1">
    <property type="nucleotide sequence ID" value="NZ_QXFI01000031.1"/>
</dbReference>
<evidence type="ECO:0000313" key="1">
    <source>
        <dbReference type="EMBL" id="RIV43402.1"/>
    </source>
</evidence>
<comment type="caution">
    <text evidence="1">The sequence shown here is derived from an EMBL/GenBank/DDBJ whole genome shotgun (WGS) entry which is preliminary data.</text>
</comment>
<dbReference type="AlphaFoldDB" id="A0A3A1NEX6"/>
<reference evidence="1 3" key="1">
    <citation type="submission" date="2018-08" db="EMBL/GenBank/DDBJ databases">
        <title>Proposal of Muricauda 72 sp.nov. and Muricauda NH166 sp.nov., isolated from seawater.</title>
        <authorList>
            <person name="Cheng H."/>
            <person name="Wu Y.-H."/>
            <person name="Guo L.-L."/>
            <person name="Xu X.-W."/>
        </authorList>
    </citation>
    <scope>NUCLEOTIDE SEQUENCE [LARGE SCALE GENOMIC DNA]</scope>
    <source>
        <strain evidence="1 3">72</strain>
    </source>
</reference>
<evidence type="ECO:0000313" key="3">
    <source>
        <dbReference type="Proteomes" id="UP000266691"/>
    </source>
</evidence>
<sequence>MSFLSKNVVPDTRGRIFTTNAETMDDLAEIKRQLLKMKGIDEVSIDHKKYPKELVVRTSKMVSVENIQKEVGKLGFDIIPKGIFAI</sequence>
<accession>A0A3A1NEX6</accession>
<organism evidence="1 3">
    <name type="scientific">Flagellimonas pelagia</name>
    <dbReference type="NCBI Taxonomy" id="2306998"/>
    <lineage>
        <taxon>Bacteria</taxon>
        <taxon>Pseudomonadati</taxon>
        <taxon>Bacteroidota</taxon>
        <taxon>Flavobacteriia</taxon>
        <taxon>Flavobacteriales</taxon>
        <taxon>Flavobacteriaceae</taxon>
        <taxon>Flagellimonas</taxon>
    </lineage>
</organism>
<gene>
    <name evidence="1" type="ORF">D2V05_13345</name>
    <name evidence="2" type="ORF">FQ017_13215</name>
</gene>
<evidence type="ECO:0000313" key="4">
    <source>
        <dbReference type="Proteomes" id="UP000321621"/>
    </source>
</evidence>
<name>A0A3A1NEX6_9FLAO</name>
<keyword evidence="4" id="KW-1185">Reference proteome</keyword>
<dbReference type="EMBL" id="QXFI01000031">
    <property type="protein sequence ID" value="RIV43402.1"/>
    <property type="molecule type" value="Genomic_DNA"/>
</dbReference>
<dbReference type="OrthoDB" id="982897at2"/>
<dbReference type="Proteomes" id="UP000266691">
    <property type="component" value="Unassembled WGS sequence"/>
</dbReference>